<feature type="transmembrane region" description="Helical" evidence="8">
    <location>
        <begin position="20"/>
        <end position="37"/>
    </location>
</feature>
<dbReference type="GO" id="GO:0016020">
    <property type="term" value="C:membrane"/>
    <property type="evidence" value="ECO:0007669"/>
    <property type="project" value="UniProtKB-SubCell"/>
</dbReference>
<keyword evidence="3" id="KW-0611">Plant defense</keyword>
<dbReference type="Pfam" id="PF02628">
    <property type="entry name" value="COX15-CtaA"/>
    <property type="match status" value="1"/>
</dbReference>
<evidence type="ECO:0000256" key="6">
    <source>
        <dbReference type="ARBA" id="ARBA00023136"/>
    </source>
</evidence>
<evidence type="ECO:0000256" key="3">
    <source>
        <dbReference type="ARBA" id="ARBA00022821"/>
    </source>
</evidence>
<dbReference type="EMBL" id="JAJSOW010000100">
    <property type="protein sequence ID" value="KAI9185497.1"/>
    <property type="molecule type" value="Genomic_DNA"/>
</dbReference>
<reference evidence="10" key="1">
    <citation type="journal article" date="2022" name="Plant J.">
        <title>Strategies of tolerance reflected in two North American maple genomes.</title>
        <authorList>
            <person name="McEvoy S.L."/>
            <person name="Sezen U.U."/>
            <person name="Trouern-Trend A."/>
            <person name="McMahon S.M."/>
            <person name="Schaberg P.G."/>
            <person name="Yang J."/>
            <person name="Wegrzyn J.L."/>
            <person name="Swenson N.G."/>
        </authorList>
    </citation>
    <scope>NUCLEOTIDE SEQUENCE</scope>
    <source>
        <strain evidence="10">91603</strain>
    </source>
</reference>
<dbReference type="SUPFAM" id="SSF52058">
    <property type="entry name" value="L domain-like"/>
    <property type="match status" value="2"/>
</dbReference>
<comment type="pathway">
    <text evidence="7">Porphyrin-containing compound metabolism.</text>
</comment>
<dbReference type="InterPro" id="IPR032675">
    <property type="entry name" value="LRR_dom_sf"/>
</dbReference>
<evidence type="ECO:0000313" key="11">
    <source>
        <dbReference type="Proteomes" id="UP001064489"/>
    </source>
</evidence>
<dbReference type="GO" id="GO:0006784">
    <property type="term" value="P:heme A biosynthetic process"/>
    <property type="evidence" value="ECO:0007669"/>
    <property type="project" value="InterPro"/>
</dbReference>
<dbReference type="Pfam" id="PF23247">
    <property type="entry name" value="LRR_RPS2"/>
    <property type="match status" value="4"/>
</dbReference>
<keyword evidence="4 8" id="KW-1133">Transmembrane helix</keyword>
<feature type="domain" description="Disease resistance protein At4g27190-like leucine-rich repeats" evidence="9">
    <location>
        <begin position="718"/>
        <end position="760"/>
    </location>
</feature>
<evidence type="ECO:0000259" key="9">
    <source>
        <dbReference type="Pfam" id="PF23247"/>
    </source>
</evidence>
<keyword evidence="6 8" id="KW-0472">Membrane</keyword>
<evidence type="ECO:0000256" key="4">
    <source>
        <dbReference type="ARBA" id="ARBA00022989"/>
    </source>
</evidence>
<proteinExistence type="predicted"/>
<dbReference type="PANTHER" id="PTHR33463:SF203">
    <property type="entry name" value="AAA+ ATPASE DOMAIN-CONTAINING PROTEIN"/>
    <property type="match status" value="1"/>
</dbReference>
<dbReference type="InterPro" id="IPR003780">
    <property type="entry name" value="COX15/CtaA_fam"/>
</dbReference>
<evidence type="ECO:0000256" key="8">
    <source>
        <dbReference type="SAM" id="Phobius"/>
    </source>
</evidence>
<evidence type="ECO:0000256" key="1">
    <source>
        <dbReference type="ARBA" id="ARBA00004141"/>
    </source>
</evidence>
<comment type="subcellular location">
    <subcellularLocation>
        <location evidence="1">Membrane</location>
        <topology evidence="1">Multi-pass membrane protein</topology>
    </subcellularLocation>
</comment>
<keyword evidence="11" id="KW-1185">Reference proteome</keyword>
<keyword evidence="2 8" id="KW-0812">Transmembrane</keyword>
<organism evidence="10 11">
    <name type="scientific">Acer negundo</name>
    <name type="common">Box elder</name>
    <dbReference type="NCBI Taxonomy" id="4023"/>
    <lineage>
        <taxon>Eukaryota</taxon>
        <taxon>Viridiplantae</taxon>
        <taxon>Streptophyta</taxon>
        <taxon>Embryophyta</taxon>
        <taxon>Tracheophyta</taxon>
        <taxon>Spermatophyta</taxon>
        <taxon>Magnoliopsida</taxon>
        <taxon>eudicotyledons</taxon>
        <taxon>Gunneridae</taxon>
        <taxon>Pentapetalae</taxon>
        <taxon>rosids</taxon>
        <taxon>malvids</taxon>
        <taxon>Sapindales</taxon>
        <taxon>Sapindaceae</taxon>
        <taxon>Hippocastanoideae</taxon>
        <taxon>Acereae</taxon>
        <taxon>Acer</taxon>
    </lineage>
</organism>
<reference evidence="10" key="2">
    <citation type="submission" date="2023-02" db="EMBL/GenBank/DDBJ databases">
        <authorList>
            <person name="Swenson N.G."/>
            <person name="Wegrzyn J.L."/>
            <person name="Mcevoy S.L."/>
        </authorList>
    </citation>
    <scope>NUCLEOTIDE SEQUENCE</scope>
    <source>
        <strain evidence="10">91603</strain>
        <tissue evidence="10">Leaf</tissue>
    </source>
</reference>
<dbReference type="AlphaFoldDB" id="A0AAD5J551"/>
<gene>
    <name evidence="10" type="ORF">LWI28_007920</name>
</gene>
<evidence type="ECO:0000256" key="7">
    <source>
        <dbReference type="ARBA" id="ARBA00023444"/>
    </source>
</evidence>
<accession>A0AAD5J551</accession>
<protein>
    <recommendedName>
        <fullName evidence="9">Disease resistance protein At4g27190-like leucine-rich repeats domain-containing protein</fullName>
    </recommendedName>
</protein>
<dbReference type="PANTHER" id="PTHR33463">
    <property type="entry name" value="NB-ARC DOMAIN-CONTAINING PROTEIN-RELATED"/>
    <property type="match status" value="1"/>
</dbReference>
<sequence length="942" mass="106935">MKPLIRNFFENTSTVQLDHRVLATTTLFSIGALWFVTRKLDIHPAIRSLIGSTVGMAALQVTLGISTLLSYVPVSLGSAHQAGALTLLTLMILLNHTPSARNMSMAASVGMENKEGLKLLVLGGPGAQNMVGEPASEYAQPRVSPYRLAAYLTSAFVIYSGLFWTGLSVVMPEPPAESVTWVRGAAKVKKTCHSCVSFIVGITMDFNMNVNACVPTATQYSSVYDIIVNCDYVRVSYPKSRFLRIYDVEATSLFAFKALYEKIEYLDLERIWGYCQNMVPSTDETGLNELKRLLLANFDQLECIIDMTQQQDVTSTAFSNLVDLSLFYVPLREICSGGSPPRGFLENLETLRIKKCNNMNCLFPRMLIQRLGKLKQVAVTYCQELEDVFQLEGLSYAKENPFLLSTLESLYLFYLQNLRYIWKDPIQQVSLQSLTVVQVKWCNGLRYLFTLSLARSLLQLEQLKVWRCSSLEHIVEIEEAEENVAGGGGNDVMFPKLRILQLGGLENFINFYSENYSSTWPALQELSLYLPLSSTLSSVALLEQTTNENLRVLNMGISDESCNTVVAQFRHGLQNLEELEVSRCRVQVLFQLEDVEQELSLPSLKVLYLYWLKELECLCKGPTHLLSMPNLKKLSVIRCNRLRHMFSPSLARNFMQLEELIIKNCGELEQIFIEDDAAEYNQTLLEDHLHWPLLFPNLQFIDIQNCDKLRSMFPVITHLLSLQNLTTLELHLCKRLRHLFSSTLARNLLQLESIFIENCKELEQFIVEDHTEDDHVQFGLFPNLSSISVKGCGKLKTLFPAVTIARSGLQKLRTLYIRGSFQLEELFGHKDEADMTSDDDREMVLPRLEELTLEQLGSLVNFCPVGYHFIFPSLSRLFVTKCPKITTRFSVDQNRSVHAEAKVPQMGKEDADMKRSPRKTTVEIDYRGFYGVESILPPYIGK</sequence>
<comment type="caution">
    <text evidence="10">The sequence shown here is derived from an EMBL/GenBank/DDBJ whole genome shotgun (WGS) entry which is preliminary data.</text>
</comment>
<feature type="domain" description="Disease resistance protein At4g27190-like leucine-rich repeats" evidence="9">
    <location>
        <begin position="777"/>
        <end position="894"/>
    </location>
</feature>
<dbReference type="InterPro" id="IPR057135">
    <property type="entry name" value="At4g27190-like_LRR"/>
</dbReference>
<evidence type="ECO:0000256" key="2">
    <source>
        <dbReference type="ARBA" id="ARBA00022692"/>
    </source>
</evidence>
<keyword evidence="5" id="KW-0350">Heme biosynthesis</keyword>
<feature type="domain" description="Disease resistance protein At4g27190-like leucine-rich repeats" evidence="9">
    <location>
        <begin position="323"/>
        <end position="468"/>
    </location>
</feature>
<dbReference type="InterPro" id="IPR050905">
    <property type="entry name" value="Plant_NBS-LRR"/>
</dbReference>
<feature type="transmembrane region" description="Helical" evidence="8">
    <location>
        <begin position="148"/>
        <end position="167"/>
    </location>
</feature>
<dbReference type="Gene3D" id="3.80.10.10">
    <property type="entry name" value="Ribonuclease Inhibitor"/>
    <property type="match status" value="4"/>
</dbReference>
<feature type="transmembrane region" description="Helical" evidence="8">
    <location>
        <begin position="78"/>
        <end position="95"/>
    </location>
</feature>
<evidence type="ECO:0000256" key="5">
    <source>
        <dbReference type="ARBA" id="ARBA00023133"/>
    </source>
</evidence>
<evidence type="ECO:0000313" key="10">
    <source>
        <dbReference type="EMBL" id="KAI9185497.1"/>
    </source>
</evidence>
<name>A0AAD5J551_ACENE</name>
<feature type="domain" description="Disease resistance protein At4g27190-like leucine-rich repeats" evidence="9">
    <location>
        <begin position="543"/>
        <end position="666"/>
    </location>
</feature>
<dbReference type="Proteomes" id="UP001064489">
    <property type="component" value="Chromosome 3"/>
</dbReference>
<feature type="transmembrane region" description="Helical" evidence="8">
    <location>
        <begin position="49"/>
        <end position="72"/>
    </location>
</feature>